<feature type="repeat" description="WD" evidence="1">
    <location>
        <begin position="295"/>
        <end position="326"/>
    </location>
</feature>
<proteinExistence type="predicted"/>
<feature type="coiled-coil region" evidence="2">
    <location>
        <begin position="1021"/>
        <end position="1079"/>
    </location>
</feature>
<feature type="coiled-coil region" evidence="2">
    <location>
        <begin position="1197"/>
        <end position="1277"/>
    </location>
</feature>
<feature type="coiled-coil region" evidence="2">
    <location>
        <begin position="1110"/>
        <end position="1173"/>
    </location>
</feature>
<dbReference type="Pfam" id="PF25171">
    <property type="entry name" value="Beta-prop_WDR36-Utp21_1st"/>
    <property type="match status" value="1"/>
</dbReference>
<dbReference type="Proteomes" id="UP000541610">
    <property type="component" value="Unassembled WGS sequence"/>
</dbReference>
<dbReference type="InterPro" id="IPR001680">
    <property type="entry name" value="WD40_rpt"/>
</dbReference>
<evidence type="ECO:0000256" key="3">
    <source>
        <dbReference type="SAM" id="MobiDB-lite"/>
    </source>
</evidence>
<evidence type="ECO:0000256" key="2">
    <source>
        <dbReference type="SAM" id="Coils"/>
    </source>
</evidence>
<reference evidence="6 7" key="1">
    <citation type="submission" date="2020-04" db="EMBL/GenBank/DDBJ databases">
        <title>Perkinsus olseni comparative genomics.</title>
        <authorList>
            <person name="Bogema D.R."/>
        </authorList>
    </citation>
    <scope>NUCLEOTIDE SEQUENCE [LARGE SCALE GENOMIC DNA]</scope>
    <source>
        <strain evidence="6">00978-12</strain>
    </source>
</reference>
<evidence type="ECO:0000313" key="7">
    <source>
        <dbReference type="Proteomes" id="UP000541610"/>
    </source>
</evidence>
<organism evidence="6 7">
    <name type="scientific">Perkinsus olseni</name>
    <name type="common">Perkinsus atlanticus</name>
    <dbReference type="NCBI Taxonomy" id="32597"/>
    <lineage>
        <taxon>Eukaryota</taxon>
        <taxon>Sar</taxon>
        <taxon>Alveolata</taxon>
        <taxon>Perkinsozoa</taxon>
        <taxon>Perkinsea</taxon>
        <taxon>Perkinsida</taxon>
        <taxon>Perkinsidae</taxon>
        <taxon>Perkinsus</taxon>
    </lineage>
</organism>
<dbReference type="SUPFAM" id="SSF69322">
    <property type="entry name" value="Tricorn protease domain 2"/>
    <property type="match status" value="1"/>
</dbReference>
<dbReference type="InterPro" id="IPR059157">
    <property type="entry name" value="WDR36-Utp21_N"/>
</dbReference>
<feature type="region of interest" description="Disordered" evidence="3">
    <location>
        <begin position="908"/>
        <end position="964"/>
    </location>
</feature>
<dbReference type="PROSITE" id="PS50082">
    <property type="entry name" value="WD_REPEATS_2"/>
    <property type="match status" value="1"/>
</dbReference>
<feature type="compositionally biased region" description="Low complexity" evidence="3">
    <location>
        <begin position="930"/>
        <end position="953"/>
    </location>
</feature>
<dbReference type="InterPro" id="IPR007319">
    <property type="entry name" value="WDR36/Utp21_C"/>
</dbReference>
<keyword evidence="1" id="KW-0853">WD repeat</keyword>
<gene>
    <name evidence="6" type="primary">WDR36_1</name>
    <name evidence="6" type="ORF">FOZ60_013435</name>
</gene>
<evidence type="ECO:0000259" key="5">
    <source>
        <dbReference type="Pfam" id="PF25171"/>
    </source>
</evidence>
<dbReference type="GO" id="GO:0006364">
    <property type="term" value="P:rRNA processing"/>
    <property type="evidence" value="ECO:0007669"/>
    <property type="project" value="InterPro"/>
</dbReference>
<accession>A0A7J6N9K4</accession>
<comment type="caution">
    <text evidence="6">The sequence shown here is derived from an EMBL/GenBank/DDBJ whole genome shotgun (WGS) entry which is preliminary data.</text>
</comment>
<dbReference type="Pfam" id="PF04192">
    <property type="entry name" value="Utp21"/>
    <property type="match status" value="1"/>
</dbReference>
<dbReference type="GO" id="GO:0032040">
    <property type="term" value="C:small-subunit processome"/>
    <property type="evidence" value="ECO:0007669"/>
    <property type="project" value="InterPro"/>
</dbReference>
<feature type="coiled-coil region" evidence="2">
    <location>
        <begin position="1372"/>
        <end position="1410"/>
    </location>
</feature>
<evidence type="ECO:0000313" key="6">
    <source>
        <dbReference type="EMBL" id="KAF4680505.1"/>
    </source>
</evidence>
<evidence type="ECO:0000256" key="1">
    <source>
        <dbReference type="PROSITE-ProRule" id="PRU00221"/>
    </source>
</evidence>
<feature type="domain" description="WDR36/Utp21 C-terminal" evidence="4">
    <location>
        <begin position="733"/>
        <end position="907"/>
    </location>
</feature>
<dbReference type="InterPro" id="IPR015943">
    <property type="entry name" value="WD40/YVTN_repeat-like_dom_sf"/>
</dbReference>
<dbReference type="PANTHER" id="PTHR22840:SF12">
    <property type="entry name" value="WD REPEAT-CONTAINING PROTEIN 36"/>
    <property type="match status" value="1"/>
</dbReference>
<keyword evidence="2" id="KW-0175">Coiled coil</keyword>
<protein>
    <submittedName>
        <fullName evidence="6">WD repeat-containing protein 36</fullName>
    </submittedName>
</protein>
<sequence>MTKAATSEMTSIVSPRESGMLRTHRVVGVVCGPQPAAVTKVGSQTFVTAVTHKSWQVYDTESLDVRYIQPAAQETVTSVVAVGDTTVAGYSNGRIGVWHKMVPIAMSSEGHRGSVESLHLLGSTFLLSVGAGGNEVLLWTLPDSLTKPGGKIVGPTRLNLGFEFTTATHVPTYVNKMLIAGRGGELELWNLKTHRKIHTFGCLSDDSAVMALAASPALDVVAVGFESGRICMVNCRTDQVVFTLGTTESRASGSITGLTFRTDSGDHNGVLLSSTAEGDIFVWDLAEKILHSSIKVAHDGRISTLVAVPGEPLVVSTGTDNAICVWIFDKPDGSLRLLRHRRGASQPITHVEVYGDSTNNAECNDLLISSGNRVGKMSLIQQKQNNIWSISNLTKATAGFGSRMKWRRPGDGSLGAILSLAGTRLRQYDWPNVITAHKGSASATVWSGYQQALVNRQLEVPDNKSEVVRVAVSDCGNYACCGMKNGEVYRFNLQSCLYRGLVTKHENAGEITILEFLSPTTILSASSKGRKLRLTTIGSGPKSTNKLREIGLPAGEGTTAAAAAVNGALVAVAMTRGEGVLVVDLDSGRVVRRLDELEAPVTAMAWSHSGQLLTVADSDAKMVIYDLPTASVVDRVCFASPVLALCWSTGDALLITTHSHTSKYGALHLWTNTKLLGGSDGAALSAVPREYVPIDEPEKEGVSEVEAGDEQNTAGAEVLSNPVSYLPQTRGAITLSDVPRTSWQYSLRLDEIKERNKPVAPPTKPESAPFFLPTVYDGAKPLFAPLEAATTGTDEEPEKKRMRFEDIGDFNSALDSEFERKIVDRDWEGALEYLKKQTASGLNLCLSEVRDDNLRYAVEYFDAMATTGRDYDLIQVQLSLFLKFHADTLLESTDEDLRRSCLEMADRPQSRGFNTTGGGFRPAPPPQVGSSSPARPSSAMRSTGGSSSGTPASQRGSIFSGAPPGSRAGLGTGYVAPSATASTAMDGFRVVDRPVTQQGLSGVRTAQSSSGRQVLDKSYYKAQLRNKINSLSSEIAQFNKEMARIAEESQSYRQYQRRYQSLLDEVKGLEGELADYNLALDKQRISIRPEDLERQYLEIKEKNAFGREEIDNVFLEKKECEEGLARLEHELIEQQSHIEQQLSRLTPEQKREYEQLIGELQKINDASHELEASMEPMQQRLKVTGDRLEMDPSRRRMLALSKARDDLLQRKMELTDELEKVSLPLPKQKEMLMEKIKEDNHKMAELESAHEEMKEALERFRRNAAEISSALNRHSEAGEAEADDEQQQKYKNLFAKDAEMTAFLEEFPKLEEDERGVVKGLEGEIKNLMIKIHKTIGRAKEVPSRARFEEMQGDLEFKGRQVEASETTGQRLELEVQQRREELQKIADLELKVEDELAQAEESMAHYQAEIDNRFSCVDELRETRLRDTEILTERKQKLDHDLPGLRDLVDSAQLRLDGKRQTLSESTGHAALVELEEKLKKLEQTRYQLESSIQGNLQESDHHDENVHAMNMVNKINEIAKKQAHIVIPPGRAM</sequence>
<dbReference type="Pfam" id="PF25168">
    <property type="entry name" value="Beta-prop_WDR36-Utp21_2nd"/>
    <property type="match status" value="1"/>
</dbReference>
<feature type="domain" description="WDR36/Utp21 N-terminal" evidence="5">
    <location>
        <begin position="47"/>
        <end position="329"/>
    </location>
</feature>
<dbReference type="SUPFAM" id="SSF50978">
    <property type="entry name" value="WD40 repeat-like"/>
    <property type="match status" value="1"/>
</dbReference>
<dbReference type="GO" id="GO:0034388">
    <property type="term" value="C:Pwp2p-containing subcomplex of 90S preribosome"/>
    <property type="evidence" value="ECO:0007669"/>
    <property type="project" value="TreeGrafter"/>
</dbReference>
<evidence type="ECO:0000259" key="4">
    <source>
        <dbReference type="Pfam" id="PF04192"/>
    </source>
</evidence>
<dbReference type="EMBL" id="JABANP010000601">
    <property type="protein sequence ID" value="KAF4680505.1"/>
    <property type="molecule type" value="Genomic_DNA"/>
</dbReference>
<name>A0A7J6N9K4_PEROL</name>
<dbReference type="Gene3D" id="2.130.10.10">
    <property type="entry name" value="YVTN repeat-like/Quinoprotein amine dehydrogenase"/>
    <property type="match status" value="2"/>
</dbReference>
<dbReference type="SMART" id="SM00320">
    <property type="entry name" value="WD40"/>
    <property type="match status" value="7"/>
</dbReference>
<dbReference type="OrthoDB" id="10250769at2759"/>
<dbReference type="PANTHER" id="PTHR22840">
    <property type="entry name" value="WD REPEAT-CONTAINING PROTEIN 36"/>
    <property type="match status" value="1"/>
</dbReference>
<dbReference type="InterPro" id="IPR036322">
    <property type="entry name" value="WD40_repeat_dom_sf"/>
</dbReference>